<reference evidence="2 3" key="1">
    <citation type="submission" date="2006-08" db="EMBL/GenBank/DDBJ databases">
        <title>Complete sequence of Maricaulis maris MCS10.</title>
        <authorList>
            <consortium name="US DOE Joint Genome Institute"/>
            <person name="Copeland A."/>
            <person name="Lucas S."/>
            <person name="Lapidus A."/>
            <person name="Barry K."/>
            <person name="Detter J.C."/>
            <person name="Glavina del Rio T."/>
            <person name="Hammon N."/>
            <person name="Israni S."/>
            <person name="Dalin E."/>
            <person name="Tice H."/>
            <person name="Pitluck S."/>
            <person name="Saunders E."/>
            <person name="Brettin T."/>
            <person name="Bruce D."/>
            <person name="Han C."/>
            <person name="Tapia R."/>
            <person name="Gilna P."/>
            <person name="Schmutz J."/>
            <person name="Larimer F."/>
            <person name="Land M."/>
            <person name="Hauser L."/>
            <person name="Kyrpides N."/>
            <person name="Mikhailova N."/>
            <person name="Viollier P."/>
            <person name="Stephens C."/>
            <person name="Richardson P."/>
        </authorList>
    </citation>
    <scope>NUCLEOTIDE SEQUENCE [LARGE SCALE GENOMIC DNA]</scope>
    <source>
        <strain evidence="2 3">MCS10</strain>
    </source>
</reference>
<feature type="transmembrane region" description="Helical" evidence="1">
    <location>
        <begin position="65"/>
        <end position="88"/>
    </location>
</feature>
<keyword evidence="1" id="KW-0472">Membrane</keyword>
<name>Q0APM7_MARMM</name>
<evidence type="ECO:0000256" key="1">
    <source>
        <dbReference type="SAM" id="Phobius"/>
    </source>
</evidence>
<feature type="transmembrane region" description="Helical" evidence="1">
    <location>
        <begin position="94"/>
        <end position="113"/>
    </location>
</feature>
<dbReference type="Proteomes" id="UP000001964">
    <property type="component" value="Chromosome"/>
</dbReference>
<evidence type="ECO:0000313" key="2">
    <source>
        <dbReference type="EMBL" id="ABI65760.1"/>
    </source>
</evidence>
<dbReference type="AlphaFoldDB" id="Q0APM7"/>
<keyword evidence="1" id="KW-0812">Transmembrane</keyword>
<accession>Q0APM7</accession>
<evidence type="ECO:0008006" key="4">
    <source>
        <dbReference type="Google" id="ProtNLM"/>
    </source>
</evidence>
<feature type="transmembrane region" description="Helical" evidence="1">
    <location>
        <begin position="122"/>
        <end position="142"/>
    </location>
</feature>
<gene>
    <name evidence="2" type="ordered locus">Mmar10_1468</name>
</gene>
<dbReference type="eggNOG" id="COG2370">
    <property type="taxonomic scope" value="Bacteria"/>
</dbReference>
<keyword evidence="3" id="KW-1185">Reference proteome</keyword>
<dbReference type="OrthoDB" id="9808870at2"/>
<dbReference type="EMBL" id="CP000449">
    <property type="protein sequence ID" value="ABI65760.1"/>
    <property type="molecule type" value="Genomic_DNA"/>
</dbReference>
<feature type="transmembrane region" description="Helical" evidence="1">
    <location>
        <begin position="37"/>
        <end position="58"/>
    </location>
</feature>
<feature type="transmembrane region" description="Helical" evidence="1">
    <location>
        <begin position="186"/>
        <end position="204"/>
    </location>
</feature>
<organism evidence="2 3">
    <name type="scientific">Maricaulis maris (strain MCS10)</name>
    <name type="common">Caulobacter maris</name>
    <dbReference type="NCBI Taxonomy" id="394221"/>
    <lineage>
        <taxon>Bacteria</taxon>
        <taxon>Pseudomonadati</taxon>
        <taxon>Pseudomonadota</taxon>
        <taxon>Alphaproteobacteria</taxon>
        <taxon>Maricaulales</taxon>
        <taxon>Maricaulaceae</taxon>
        <taxon>Maricaulis</taxon>
    </lineage>
</organism>
<dbReference type="HOGENOM" id="CLU_109303_0_0_5"/>
<keyword evidence="1" id="KW-1133">Transmembrane helix</keyword>
<sequence length="211" mass="23410">MASAALPSFRRQPAEWIMEAAVEQSVWDVIGLYLQQGFIHILPRGLDHILFVLALFFASTRLKSLIWQVSAFTLAHTLTLALAVLGYVHLDPAIVEPIIALSIAFVAIENLIFKDMPRWRPAIVFAFGLFHGLGFAGVLSDYGLPQDALIASLLSFNVGVEAGQLTIIAACWLVLHRFAEASWYPWLVRIASGIIALMALWWAFERVFFGG</sequence>
<protein>
    <recommendedName>
        <fullName evidence="4">HupE/UreJ protein</fullName>
    </recommendedName>
</protein>
<evidence type="ECO:0000313" key="3">
    <source>
        <dbReference type="Proteomes" id="UP000001964"/>
    </source>
</evidence>
<proteinExistence type="predicted"/>
<feature type="transmembrane region" description="Helical" evidence="1">
    <location>
        <begin position="148"/>
        <end position="174"/>
    </location>
</feature>
<dbReference type="Pfam" id="PF13795">
    <property type="entry name" value="HupE_UreJ_2"/>
    <property type="match status" value="1"/>
</dbReference>
<dbReference type="InterPro" id="IPR032809">
    <property type="entry name" value="Put_HupE_UreJ"/>
</dbReference>
<dbReference type="KEGG" id="mmr:Mmar10_1468"/>
<dbReference type="STRING" id="394221.Mmar10_1468"/>